<keyword evidence="2" id="KW-0378">Hydrolase</keyword>
<dbReference type="AlphaFoldDB" id="A0A6J6VGM8"/>
<evidence type="ECO:0000256" key="2">
    <source>
        <dbReference type="ARBA" id="ARBA00022801"/>
    </source>
</evidence>
<evidence type="ECO:0000256" key="3">
    <source>
        <dbReference type="ARBA" id="ARBA00023204"/>
    </source>
</evidence>
<dbReference type="GO" id="GO:0097506">
    <property type="term" value="F:deaminated base DNA N-glycosylase activity"/>
    <property type="evidence" value="ECO:0007669"/>
    <property type="project" value="UniProtKB-ARBA"/>
</dbReference>
<accession>A0A6J6VGM8</accession>
<dbReference type="InterPro" id="IPR051536">
    <property type="entry name" value="UDG_Type-4/5"/>
</dbReference>
<dbReference type="PANTHER" id="PTHR33693:SF1">
    <property type="entry name" value="TYPE-4 URACIL-DNA GLYCOSYLASE"/>
    <property type="match status" value="1"/>
</dbReference>
<protein>
    <submittedName>
        <fullName evidence="4">Unannotated protein</fullName>
    </submittedName>
</protein>
<dbReference type="EMBL" id="CAEZZX010000012">
    <property type="protein sequence ID" value="CAB4770203.1"/>
    <property type="molecule type" value="Genomic_DNA"/>
</dbReference>
<keyword evidence="3" id="KW-0234">DNA repair</keyword>
<keyword evidence="1" id="KW-0227">DNA damage</keyword>
<dbReference type="GO" id="GO:0006281">
    <property type="term" value="P:DNA repair"/>
    <property type="evidence" value="ECO:0007669"/>
    <property type="project" value="UniProtKB-KW"/>
</dbReference>
<evidence type="ECO:0000256" key="1">
    <source>
        <dbReference type="ARBA" id="ARBA00022763"/>
    </source>
</evidence>
<organism evidence="4">
    <name type="scientific">freshwater metagenome</name>
    <dbReference type="NCBI Taxonomy" id="449393"/>
    <lineage>
        <taxon>unclassified sequences</taxon>
        <taxon>metagenomes</taxon>
        <taxon>ecological metagenomes</taxon>
    </lineage>
</organism>
<sequence length="77" mass="8410">MELINPLVVVAMGSVAAKWAMGKTTKIGEVHGQLMPWRDRELMITYHPSAALRFGPRGMPLAAMSQDFTVVADRVGV</sequence>
<dbReference type="Gene3D" id="3.40.470.10">
    <property type="entry name" value="Uracil-DNA glycosylase-like domain"/>
    <property type="match status" value="1"/>
</dbReference>
<dbReference type="InterPro" id="IPR036895">
    <property type="entry name" value="Uracil-DNA_glycosylase-like_sf"/>
</dbReference>
<gene>
    <name evidence="4" type="ORF">UFOPK2938_00115</name>
</gene>
<dbReference type="SUPFAM" id="SSF52141">
    <property type="entry name" value="Uracil-DNA glycosylase-like"/>
    <property type="match status" value="1"/>
</dbReference>
<name>A0A6J6VGM8_9ZZZZ</name>
<proteinExistence type="predicted"/>
<evidence type="ECO:0000313" key="4">
    <source>
        <dbReference type="EMBL" id="CAB4770203.1"/>
    </source>
</evidence>
<dbReference type="PANTHER" id="PTHR33693">
    <property type="entry name" value="TYPE-5 URACIL-DNA GLYCOSYLASE"/>
    <property type="match status" value="1"/>
</dbReference>
<reference evidence="4" key="1">
    <citation type="submission" date="2020-05" db="EMBL/GenBank/DDBJ databases">
        <authorList>
            <person name="Chiriac C."/>
            <person name="Salcher M."/>
            <person name="Ghai R."/>
            <person name="Kavagutti S V."/>
        </authorList>
    </citation>
    <scope>NUCLEOTIDE SEQUENCE</scope>
</reference>